<evidence type="ECO:0000256" key="3">
    <source>
        <dbReference type="ARBA" id="ARBA00023080"/>
    </source>
</evidence>
<comment type="similarity">
    <text evidence="4">Belongs to the Maf family. YhdE subfamily.</text>
</comment>
<evidence type="ECO:0000256" key="1">
    <source>
        <dbReference type="ARBA" id="ARBA00001968"/>
    </source>
</evidence>
<evidence type="ECO:0000256" key="2">
    <source>
        <dbReference type="ARBA" id="ARBA00022801"/>
    </source>
</evidence>
<comment type="catalytic activity">
    <reaction evidence="4">
        <text>UTP + H2O = UMP + diphosphate + H(+)</text>
        <dbReference type="Rhea" id="RHEA:29395"/>
        <dbReference type="ChEBI" id="CHEBI:15377"/>
        <dbReference type="ChEBI" id="CHEBI:15378"/>
        <dbReference type="ChEBI" id="CHEBI:33019"/>
        <dbReference type="ChEBI" id="CHEBI:46398"/>
        <dbReference type="ChEBI" id="CHEBI:57865"/>
        <dbReference type="EC" id="3.6.1.9"/>
    </reaction>
</comment>
<keyword evidence="4" id="KW-0963">Cytoplasm</keyword>
<organism evidence="5 6">
    <name type="scientific">Mesonia phycicola</name>
    <dbReference type="NCBI Taxonomy" id="579105"/>
    <lineage>
        <taxon>Bacteria</taxon>
        <taxon>Pseudomonadati</taxon>
        <taxon>Bacteroidota</taxon>
        <taxon>Flavobacteriia</taxon>
        <taxon>Flavobacteriales</taxon>
        <taxon>Flavobacteriaceae</taxon>
        <taxon>Mesonia</taxon>
    </lineage>
</organism>
<feature type="active site" description="Proton acceptor" evidence="4">
    <location>
        <position position="77"/>
    </location>
</feature>
<comment type="function">
    <text evidence="4">Nucleoside triphosphate pyrophosphatase that hydrolyzes dTTP and UTP. May have a dual role in cell division arrest and in preventing the incorporation of modified nucleotides into cellular nucleic acids.</text>
</comment>
<evidence type="ECO:0000256" key="4">
    <source>
        <dbReference type="HAMAP-Rule" id="MF_00528"/>
    </source>
</evidence>
<dbReference type="AlphaFoldDB" id="A0A1M6BWH4"/>
<dbReference type="RefSeq" id="WP_073148490.1">
    <property type="nucleotide sequence ID" value="NZ_FQYY01000002.1"/>
</dbReference>
<comment type="caution">
    <text evidence="4">Lacks conserved residue(s) required for the propagation of feature annotation.</text>
</comment>
<dbReference type="Proteomes" id="UP000184225">
    <property type="component" value="Unassembled WGS sequence"/>
</dbReference>
<keyword evidence="6" id="KW-1185">Reference proteome</keyword>
<dbReference type="NCBIfam" id="TIGR00172">
    <property type="entry name" value="maf"/>
    <property type="match status" value="1"/>
</dbReference>
<feature type="site" description="Important for substrate specificity" evidence="4">
    <location>
        <position position="19"/>
    </location>
</feature>
<dbReference type="Pfam" id="PF02545">
    <property type="entry name" value="Maf"/>
    <property type="match status" value="1"/>
</dbReference>
<dbReference type="PANTHER" id="PTHR43213:SF5">
    <property type="entry name" value="BIFUNCTIONAL DTTP_UTP PYROPHOSPHATASE_METHYLTRANSFERASE PROTEIN-RELATED"/>
    <property type="match status" value="1"/>
</dbReference>
<evidence type="ECO:0000313" key="5">
    <source>
        <dbReference type="EMBL" id="SHI53110.1"/>
    </source>
</evidence>
<proteinExistence type="inferred from homology"/>
<name>A0A1M6BWH4_9FLAO</name>
<reference evidence="5 6" key="1">
    <citation type="submission" date="2016-11" db="EMBL/GenBank/DDBJ databases">
        <authorList>
            <person name="Jaros S."/>
            <person name="Januszkiewicz K."/>
            <person name="Wedrychowicz H."/>
        </authorList>
    </citation>
    <scope>NUCLEOTIDE SEQUENCE [LARGE SCALE GENOMIC DNA]</scope>
    <source>
        <strain evidence="5 6">DSM 21425</strain>
    </source>
</reference>
<accession>A0A1M6BWH4</accession>
<sequence length="193" mass="21970">MLKEKLKNKQLILASGSPRRQQFLKDLNLDFKIQLKSVEEIYPPNLKGADIALFLAELKAKAFDGSLQDNEILITGDTIVCIDNIALGKPKNAEEAYQMLEQLSGRTHEVISSVCLKSTEKTKLFYDKTVVYFKKLTSEEINSYIKNYQPFDKAGAYGIQEWIGQIGIEKIEGSYFTVMGMPTHLLYKELMNF</sequence>
<dbReference type="GO" id="GO:0009117">
    <property type="term" value="P:nucleotide metabolic process"/>
    <property type="evidence" value="ECO:0007669"/>
    <property type="project" value="UniProtKB-KW"/>
</dbReference>
<comment type="cofactor">
    <cofactor evidence="1 4">
        <name>a divalent metal cation</name>
        <dbReference type="ChEBI" id="CHEBI:60240"/>
    </cofactor>
</comment>
<dbReference type="CDD" id="cd00555">
    <property type="entry name" value="Maf"/>
    <property type="match status" value="1"/>
</dbReference>
<dbReference type="OrthoDB" id="9807767at2"/>
<keyword evidence="3 4" id="KW-0546">Nucleotide metabolism</keyword>
<dbReference type="GO" id="GO:0005737">
    <property type="term" value="C:cytoplasm"/>
    <property type="evidence" value="ECO:0007669"/>
    <property type="project" value="UniProtKB-SubCell"/>
</dbReference>
<gene>
    <name evidence="5" type="ORF">SAMN04488096_102253</name>
</gene>
<dbReference type="SUPFAM" id="SSF52972">
    <property type="entry name" value="ITPase-like"/>
    <property type="match status" value="1"/>
</dbReference>
<feature type="site" description="Important for substrate specificity" evidence="4">
    <location>
        <position position="160"/>
    </location>
</feature>
<dbReference type="HAMAP" id="MF_00528">
    <property type="entry name" value="Maf"/>
    <property type="match status" value="1"/>
</dbReference>
<evidence type="ECO:0000313" key="6">
    <source>
        <dbReference type="Proteomes" id="UP000184225"/>
    </source>
</evidence>
<dbReference type="PANTHER" id="PTHR43213">
    <property type="entry name" value="BIFUNCTIONAL DTTP/UTP PYROPHOSPHATASE/METHYLTRANSFERASE PROTEIN-RELATED"/>
    <property type="match status" value="1"/>
</dbReference>
<dbReference type="InterPro" id="IPR029001">
    <property type="entry name" value="ITPase-like_fam"/>
</dbReference>
<dbReference type="PIRSF" id="PIRSF006305">
    <property type="entry name" value="Maf"/>
    <property type="match status" value="1"/>
</dbReference>
<dbReference type="STRING" id="579105.SAMN04488096_102253"/>
<keyword evidence="2 4" id="KW-0378">Hydrolase</keyword>
<comment type="subcellular location">
    <subcellularLocation>
        <location evidence="4">Cytoplasm</location>
    </subcellularLocation>
</comment>
<dbReference type="Gene3D" id="3.90.950.10">
    <property type="match status" value="1"/>
</dbReference>
<dbReference type="EMBL" id="FQYY01000002">
    <property type="protein sequence ID" value="SHI53110.1"/>
    <property type="molecule type" value="Genomic_DNA"/>
</dbReference>
<dbReference type="GO" id="GO:0036218">
    <property type="term" value="F:dTTP diphosphatase activity"/>
    <property type="evidence" value="ECO:0007669"/>
    <property type="project" value="RHEA"/>
</dbReference>
<feature type="site" description="Important for substrate specificity" evidence="4">
    <location>
        <position position="78"/>
    </location>
</feature>
<dbReference type="GO" id="GO:0036221">
    <property type="term" value="F:UTP diphosphatase activity"/>
    <property type="evidence" value="ECO:0007669"/>
    <property type="project" value="RHEA"/>
</dbReference>
<dbReference type="EC" id="3.6.1.9" evidence="4"/>
<protein>
    <recommendedName>
        <fullName evidence="4">dTTP/UTP pyrophosphatase</fullName>
        <shortName evidence="4">dTTPase/UTPase</shortName>
        <ecNumber evidence="4">3.6.1.9</ecNumber>
    </recommendedName>
    <alternativeName>
        <fullName evidence="4">Nucleoside triphosphate pyrophosphatase</fullName>
    </alternativeName>
    <alternativeName>
        <fullName evidence="4">Nucleotide pyrophosphatase</fullName>
        <shortName evidence="4">Nucleotide PPase</shortName>
    </alternativeName>
</protein>
<comment type="catalytic activity">
    <reaction evidence="4">
        <text>dTTP + H2O = dTMP + diphosphate + H(+)</text>
        <dbReference type="Rhea" id="RHEA:28534"/>
        <dbReference type="ChEBI" id="CHEBI:15377"/>
        <dbReference type="ChEBI" id="CHEBI:15378"/>
        <dbReference type="ChEBI" id="CHEBI:33019"/>
        <dbReference type="ChEBI" id="CHEBI:37568"/>
        <dbReference type="ChEBI" id="CHEBI:63528"/>
        <dbReference type="EC" id="3.6.1.9"/>
    </reaction>
</comment>
<dbReference type="InterPro" id="IPR003697">
    <property type="entry name" value="Maf-like"/>
</dbReference>